<dbReference type="EMBL" id="JAGGJV010000007">
    <property type="protein sequence ID" value="MBP1860547.1"/>
    <property type="molecule type" value="Genomic_DNA"/>
</dbReference>
<sequence length="273" mass="31506">MSPFQDVIVDSDSEDWWSAHRGASPVVGSAIHNGHHIRGDLQELIGLDGDQRLREEDPFTEFFIRDLPNRIIFHRSRFEIDLNRARGGAIYLKPEQAWGLKVWRDQLPADSVAASLRVHDAYYAMLESYLRGLEQQYGTFVLLDIHSYNHRRDGPDAPEMAFEKAPQINIGTSSMDRQRWAPVLDPFIEQLGSFEFRGRRVDVRENIAFQGKGEQTRFVHERFPQTGCAIAIEFKKFFMDEWTGEPDMEALQAMREMIRLSLPVLVEALQARS</sequence>
<evidence type="ECO:0008006" key="3">
    <source>
        <dbReference type="Google" id="ProtNLM"/>
    </source>
</evidence>
<dbReference type="Proteomes" id="UP000823786">
    <property type="component" value="Unassembled WGS sequence"/>
</dbReference>
<proteinExistence type="predicted"/>
<keyword evidence="2" id="KW-1185">Reference proteome</keyword>
<comment type="caution">
    <text evidence="1">The sequence shown here is derived from an EMBL/GenBank/DDBJ whole genome shotgun (WGS) entry which is preliminary data.</text>
</comment>
<evidence type="ECO:0000313" key="2">
    <source>
        <dbReference type="Proteomes" id="UP000823786"/>
    </source>
</evidence>
<reference evidence="1 2" key="1">
    <citation type="submission" date="2021-03" db="EMBL/GenBank/DDBJ databases">
        <title>Genomic Encyclopedia of Type Strains, Phase IV (KMG-IV): sequencing the most valuable type-strain genomes for metagenomic binning, comparative biology and taxonomic classification.</title>
        <authorList>
            <person name="Goeker M."/>
        </authorList>
    </citation>
    <scope>NUCLEOTIDE SEQUENCE [LARGE SCALE GENOMIC DNA]</scope>
    <source>
        <strain evidence="1 2">DSM 26427</strain>
    </source>
</reference>
<evidence type="ECO:0000313" key="1">
    <source>
        <dbReference type="EMBL" id="MBP1860547.1"/>
    </source>
</evidence>
<organism evidence="1 2">
    <name type="scientific">Rhizobium herbae</name>
    <dbReference type="NCBI Taxonomy" id="508661"/>
    <lineage>
        <taxon>Bacteria</taxon>
        <taxon>Pseudomonadati</taxon>
        <taxon>Pseudomonadota</taxon>
        <taxon>Alphaproteobacteria</taxon>
        <taxon>Hyphomicrobiales</taxon>
        <taxon>Rhizobiaceae</taxon>
        <taxon>Rhizobium/Agrobacterium group</taxon>
        <taxon>Rhizobium</taxon>
    </lineage>
</organism>
<dbReference type="InterPro" id="IPR007709">
    <property type="entry name" value="N-FG_amidohydro"/>
</dbReference>
<dbReference type="Gene3D" id="3.40.630.40">
    <property type="entry name" value="Zn-dependent exopeptidases"/>
    <property type="match status" value="1"/>
</dbReference>
<name>A0ABS4ERH7_9HYPH</name>
<accession>A0ABS4ERH7</accession>
<gene>
    <name evidence="1" type="ORF">J2Z75_004068</name>
</gene>
<dbReference type="Pfam" id="PF05013">
    <property type="entry name" value="FGase"/>
    <property type="match status" value="1"/>
</dbReference>
<dbReference type="SUPFAM" id="SSF53187">
    <property type="entry name" value="Zn-dependent exopeptidases"/>
    <property type="match status" value="1"/>
</dbReference>
<protein>
    <recommendedName>
        <fullName evidence="3">N-formylglutamate amidohydrolase</fullName>
    </recommendedName>
</protein>
<dbReference type="RefSeq" id="WP_209854537.1">
    <property type="nucleotide sequence ID" value="NZ_JAGGJV010000007.1"/>
</dbReference>